<sequence>MNDELLAEEEIFRDLLERVHAFHAWFSRFPEPRPGSELDVKRSSAHGVALASPVYGAFYMAADHLNAFRRLNQDVRNSERPHAAGFTLLRSANENLWRIIWLLASNDHDQRMRNLARVCMEEADQQRKRYTTRRNYIAERRYPFLEEVNQDSDVREELAHGADTIVQQLKDYCDDIKDELRVPTGRLPPKLTIHEIISEVETALNAPEWKSETPISIPRHIYQWMYSDQSSIAHGRVQGVFDRVHVSEHPDEAGLLVLECNLKVLREDLDATVSLACTATQLYKHRAGIPIMEDETDGSDLAGDASAATS</sequence>
<dbReference type="RefSeq" id="WP_233731546.1">
    <property type="nucleotide sequence ID" value="NZ_JAJVCN010000004.1"/>
</dbReference>
<protein>
    <submittedName>
        <fullName evidence="1">Uncharacterized protein</fullName>
    </submittedName>
</protein>
<name>A0ABS8ZQS9_9PSEU</name>
<dbReference type="Proteomes" id="UP001521150">
    <property type="component" value="Unassembled WGS sequence"/>
</dbReference>
<organism evidence="1 2">
    <name type="scientific">Kibdelosporangium philippinense</name>
    <dbReference type="NCBI Taxonomy" id="211113"/>
    <lineage>
        <taxon>Bacteria</taxon>
        <taxon>Bacillati</taxon>
        <taxon>Actinomycetota</taxon>
        <taxon>Actinomycetes</taxon>
        <taxon>Pseudonocardiales</taxon>
        <taxon>Pseudonocardiaceae</taxon>
        <taxon>Kibdelosporangium</taxon>
    </lineage>
</organism>
<dbReference type="EMBL" id="JAJVCN010000004">
    <property type="protein sequence ID" value="MCE7010079.1"/>
    <property type="molecule type" value="Genomic_DNA"/>
</dbReference>
<comment type="caution">
    <text evidence="1">The sequence shown here is derived from an EMBL/GenBank/DDBJ whole genome shotgun (WGS) entry which is preliminary data.</text>
</comment>
<reference evidence="1 2" key="1">
    <citation type="submission" date="2021-12" db="EMBL/GenBank/DDBJ databases">
        <title>Genome sequence of Kibdelosporangium philippinense ATCC 49844.</title>
        <authorList>
            <person name="Fedorov E.A."/>
            <person name="Omeragic M."/>
            <person name="Shalygina K.F."/>
            <person name="Maclea K.S."/>
        </authorList>
    </citation>
    <scope>NUCLEOTIDE SEQUENCE [LARGE SCALE GENOMIC DNA]</scope>
    <source>
        <strain evidence="1 2">ATCC 49844</strain>
    </source>
</reference>
<evidence type="ECO:0000313" key="1">
    <source>
        <dbReference type="EMBL" id="MCE7010079.1"/>
    </source>
</evidence>
<accession>A0ABS8ZQS9</accession>
<evidence type="ECO:0000313" key="2">
    <source>
        <dbReference type="Proteomes" id="UP001521150"/>
    </source>
</evidence>
<keyword evidence="2" id="KW-1185">Reference proteome</keyword>
<gene>
    <name evidence="1" type="ORF">LWC34_45835</name>
</gene>
<proteinExistence type="predicted"/>